<feature type="domain" description="Gfo/Idh/MocA-like oxidoreductase N-terminal" evidence="3">
    <location>
        <begin position="8"/>
        <end position="123"/>
    </location>
</feature>
<organism evidence="5 6">
    <name type="scientific">Aquimarina amphilecti</name>
    <dbReference type="NCBI Taxonomy" id="1038014"/>
    <lineage>
        <taxon>Bacteria</taxon>
        <taxon>Pseudomonadati</taxon>
        <taxon>Bacteroidota</taxon>
        <taxon>Flavobacteriia</taxon>
        <taxon>Flavobacteriales</taxon>
        <taxon>Flavobacteriaceae</taxon>
        <taxon>Aquimarina</taxon>
    </lineage>
</organism>
<dbReference type="EMBL" id="FOAB01000001">
    <property type="protein sequence ID" value="SEK34297.1"/>
    <property type="molecule type" value="Genomic_DNA"/>
</dbReference>
<dbReference type="STRING" id="1038014.SAMN04487910_0301"/>
<dbReference type="Proteomes" id="UP000198521">
    <property type="component" value="Unassembled WGS sequence"/>
</dbReference>
<dbReference type="PANTHER" id="PTHR22604:SF105">
    <property type="entry name" value="TRANS-1,2-DIHYDROBENZENE-1,2-DIOL DEHYDROGENASE"/>
    <property type="match status" value="1"/>
</dbReference>
<evidence type="ECO:0000259" key="3">
    <source>
        <dbReference type="Pfam" id="PF01408"/>
    </source>
</evidence>
<evidence type="ECO:0000256" key="2">
    <source>
        <dbReference type="ARBA" id="ARBA00023002"/>
    </source>
</evidence>
<evidence type="ECO:0000256" key="1">
    <source>
        <dbReference type="ARBA" id="ARBA00010928"/>
    </source>
</evidence>
<evidence type="ECO:0000313" key="5">
    <source>
        <dbReference type="EMBL" id="SEK34297.1"/>
    </source>
</evidence>
<sequence length="326" mass="36739">MAINKKYNWGIIGCGKIAHKFAEDLLEVPNANLLAVGSRDIKKAKNFGRTFKVSNCYGSYMELIADNEIDIIYIATPHVFHYENTIMCLNAKKAVLCEKPFALNLEQVTEMILIAKKNNTFLMEALWTYFLPHYRHVLKIIESNKLGKIKNLQADFGFASTYNPKSRIFNKALGGGSLLDVGIYPLFAALSLLGYPENIEAKATFGETGIDENCTMKLSYKNNIQASLFSSVTEKTNTEAIIKLEKGTIVIHSRFHEPSTITITKNGISKLYEFPVTTNGYNYEAIHVQEMIAKGNIESEIMTFNKSIRLVRLLDAVRDKIGLHYE</sequence>
<dbReference type="GO" id="GO:0016491">
    <property type="term" value="F:oxidoreductase activity"/>
    <property type="evidence" value="ECO:0007669"/>
    <property type="project" value="UniProtKB-KW"/>
</dbReference>
<dbReference type="InterPro" id="IPR055170">
    <property type="entry name" value="GFO_IDH_MocA-like_dom"/>
</dbReference>
<keyword evidence="6" id="KW-1185">Reference proteome</keyword>
<name>A0A1H7G9Z4_AQUAM</name>
<dbReference type="RefSeq" id="WP_091404570.1">
    <property type="nucleotide sequence ID" value="NZ_FOAB01000001.1"/>
</dbReference>
<dbReference type="PANTHER" id="PTHR22604">
    <property type="entry name" value="OXIDOREDUCTASES"/>
    <property type="match status" value="1"/>
</dbReference>
<comment type="similarity">
    <text evidence="1">Belongs to the Gfo/Idh/MocA family.</text>
</comment>
<dbReference type="InterPro" id="IPR000683">
    <property type="entry name" value="Gfo/Idh/MocA-like_OxRdtase_N"/>
</dbReference>
<dbReference type="AlphaFoldDB" id="A0A1H7G9Z4"/>
<evidence type="ECO:0000313" key="6">
    <source>
        <dbReference type="Proteomes" id="UP000198521"/>
    </source>
</evidence>
<protein>
    <submittedName>
        <fullName evidence="5">Predicted dehydrogenase</fullName>
    </submittedName>
</protein>
<dbReference type="Pfam" id="PF01408">
    <property type="entry name" value="GFO_IDH_MocA"/>
    <property type="match status" value="1"/>
</dbReference>
<feature type="domain" description="GFO/IDH/MocA-like oxidoreductase" evidence="4">
    <location>
        <begin position="134"/>
        <end position="249"/>
    </location>
</feature>
<proteinExistence type="inferred from homology"/>
<gene>
    <name evidence="5" type="ORF">SAMN04487910_0301</name>
</gene>
<dbReference type="Gene3D" id="3.40.50.720">
    <property type="entry name" value="NAD(P)-binding Rossmann-like Domain"/>
    <property type="match status" value="1"/>
</dbReference>
<dbReference type="InterPro" id="IPR050984">
    <property type="entry name" value="Gfo/Idh/MocA_domain"/>
</dbReference>
<dbReference type="Pfam" id="PF22725">
    <property type="entry name" value="GFO_IDH_MocA_C3"/>
    <property type="match status" value="1"/>
</dbReference>
<accession>A0A1H7G9Z4</accession>
<dbReference type="Gene3D" id="3.30.360.10">
    <property type="entry name" value="Dihydrodipicolinate Reductase, domain 2"/>
    <property type="match status" value="1"/>
</dbReference>
<dbReference type="SUPFAM" id="SSF51735">
    <property type="entry name" value="NAD(P)-binding Rossmann-fold domains"/>
    <property type="match status" value="1"/>
</dbReference>
<dbReference type="SUPFAM" id="SSF55347">
    <property type="entry name" value="Glyceraldehyde-3-phosphate dehydrogenase-like, C-terminal domain"/>
    <property type="match status" value="1"/>
</dbReference>
<keyword evidence="2" id="KW-0560">Oxidoreductase</keyword>
<reference evidence="5 6" key="1">
    <citation type="submission" date="2016-10" db="EMBL/GenBank/DDBJ databases">
        <authorList>
            <person name="de Groot N.N."/>
        </authorList>
    </citation>
    <scope>NUCLEOTIDE SEQUENCE [LARGE SCALE GENOMIC DNA]</scope>
    <source>
        <strain evidence="5 6">DSM 25232</strain>
    </source>
</reference>
<dbReference type="InterPro" id="IPR036291">
    <property type="entry name" value="NAD(P)-bd_dom_sf"/>
</dbReference>
<dbReference type="GO" id="GO:0000166">
    <property type="term" value="F:nucleotide binding"/>
    <property type="evidence" value="ECO:0007669"/>
    <property type="project" value="InterPro"/>
</dbReference>
<dbReference type="OrthoDB" id="9815825at2"/>
<evidence type="ECO:0000259" key="4">
    <source>
        <dbReference type="Pfam" id="PF22725"/>
    </source>
</evidence>